<dbReference type="InterPro" id="IPR011701">
    <property type="entry name" value="MFS"/>
</dbReference>
<reference evidence="10 12" key="1">
    <citation type="submission" date="2020-08" db="EMBL/GenBank/DDBJ databases">
        <title>Genomic Encyclopedia of Type Strains, Phase IV (KMG-V): Genome sequencing to study the core and pangenomes of soil and plant-associated prokaryotes.</title>
        <authorList>
            <person name="Whitman W."/>
        </authorList>
    </citation>
    <scope>NUCLEOTIDE SEQUENCE [LARGE SCALE GENOMIC DNA]</scope>
    <source>
        <strain evidence="10 12">SEMIA 4011</strain>
        <strain evidence="11 13">SEMIA 4052</strain>
    </source>
</reference>
<feature type="transmembrane region" description="Helical" evidence="8">
    <location>
        <begin position="377"/>
        <end position="396"/>
    </location>
</feature>
<evidence type="ECO:0000256" key="7">
    <source>
        <dbReference type="SAM" id="MobiDB-lite"/>
    </source>
</evidence>
<dbReference type="Proteomes" id="UP000517187">
    <property type="component" value="Unassembled WGS sequence"/>
</dbReference>
<feature type="transmembrane region" description="Helical" evidence="8">
    <location>
        <begin position="317"/>
        <end position="340"/>
    </location>
</feature>
<dbReference type="EMBL" id="JACIIJ010000001">
    <property type="protein sequence ID" value="MBB6219864.1"/>
    <property type="molecule type" value="Genomic_DNA"/>
</dbReference>
<evidence type="ECO:0000313" key="13">
    <source>
        <dbReference type="Proteomes" id="UP000535276"/>
    </source>
</evidence>
<evidence type="ECO:0000256" key="4">
    <source>
        <dbReference type="ARBA" id="ARBA00022692"/>
    </source>
</evidence>
<evidence type="ECO:0000256" key="5">
    <source>
        <dbReference type="ARBA" id="ARBA00022989"/>
    </source>
</evidence>
<keyword evidence="2" id="KW-0813">Transport</keyword>
<dbReference type="Pfam" id="PF07690">
    <property type="entry name" value="MFS_1"/>
    <property type="match status" value="1"/>
</dbReference>
<dbReference type="NCBIfam" id="NF009048">
    <property type="entry name" value="PRK12382.1"/>
    <property type="match status" value="1"/>
</dbReference>
<evidence type="ECO:0000256" key="3">
    <source>
        <dbReference type="ARBA" id="ARBA00022475"/>
    </source>
</evidence>
<dbReference type="InterPro" id="IPR020846">
    <property type="entry name" value="MFS_dom"/>
</dbReference>
<evidence type="ECO:0000256" key="1">
    <source>
        <dbReference type="ARBA" id="ARBA00004651"/>
    </source>
</evidence>
<feature type="transmembrane region" description="Helical" evidence="8">
    <location>
        <begin position="163"/>
        <end position="185"/>
    </location>
</feature>
<evidence type="ECO:0000259" key="9">
    <source>
        <dbReference type="PROSITE" id="PS50850"/>
    </source>
</evidence>
<evidence type="ECO:0000313" key="12">
    <source>
        <dbReference type="Proteomes" id="UP000517187"/>
    </source>
</evidence>
<evidence type="ECO:0000256" key="2">
    <source>
        <dbReference type="ARBA" id="ARBA00022448"/>
    </source>
</evidence>
<organism evidence="10 12">
    <name type="scientific">Rhizobium leguminosarum</name>
    <dbReference type="NCBI Taxonomy" id="384"/>
    <lineage>
        <taxon>Bacteria</taxon>
        <taxon>Pseudomonadati</taxon>
        <taxon>Pseudomonadota</taxon>
        <taxon>Alphaproteobacteria</taxon>
        <taxon>Hyphomicrobiales</taxon>
        <taxon>Rhizobiaceae</taxon>
        <taxon>Rhizobium/Agrobacterium group</taxon>
        <taxon>Rhizobium</taxon>
    </lineage>
</organism>
<proteinExistence type="predicted"/>
<accession>A0A7W9ZQW7</accession>
<evidence type="ECO:0000313" key="11">
    <source>
        <dbReference type="EMBL" id="NYJ13312.1"/>
    </source>
</evidence>
<comment type="caution">
    <text evidence="10">The sequence shown here is derived from an EMBL/GenBank/DDBJ whole genome shotgun (WGS) entry which is preliminary data.</text>
</comment>
<comment type="subcellular location">
    <subcellularLocation>
        <location evidence="1">Cell membrane</location>
        <topology evidence="1">Multi-pass membrane protein</topology>
    </subcellularLocation>
</comment>
<protein>
    <submittedName>
        <fullName evidence="10">MFS family permease</fullName>
    </submittedName>
</protein>
<feature type="transmembrane region" description="Helical" evidence="8">
    <location>
        <begin position="235"/>
        <end position="257"/>
    </location>
</feature>
<feature type="transmembrane region" description="Helical" evidence="8">
    <location>
        <begin position="293"/>
        <end position="311"/>
    </location>
</feature>
<dbReference type="AlphaFoldDB" id="A0A7W9ZQW7"/>
<feature type="domain" description="Major facilitator superfamily (MFS) profile" evidence="9">
    <location>
        <begin position="222"/>
        <end position="414"/>
    </location>
</feature>
<name>A0A7W9ZQW7_RHILE</name>
<dbReference type="GO" id="GO:0005886">
    <property type="term" value="C:plasma membrane"/>
    <property type="evidence" value="ECO:0007669"/>
    <property type="project" value="UniProtKB-SubCell"/>
</dbReference>
<dbReference type="CDD" id="cd17489">
    <property type="entry name" value="MFS_YfcJ_like"/>
    <property type="match status" value="1"/>
</dbReference>
<feature type="transmembrane region" description="Helical" evidence="8">
    <location>
        <begin position="191"/>
        <end position="208"/>
    </location>
</feature>
<sequence length="414" mass="41853">MSAFVQGPSGPTAGSGAVETSPGRLSHPATGIIAALFCGYLAVGLPLPVIPLFLHAQLGFSAPVVGLVIGIQFAATVLTRGYAGRITDQHGGKRSALQGAGACALAGLLYVIAGTPGLPVVASLGVVVIGRLVAGFGESQFVTGCVSWSIASVGPQRAGMSMSWTGIAMFAALAIAAPIGMFLYQSFGLEAAMIACIAAPLVAALIAVRETSHSIPSGPGLPFYKVVGQIWREGFGLMLQGVGLSGLTAFASLYFVARGWGNAGLVMTVFGIGFILIRVLLGFLPDRIGGYRVAAISLAIEAVGQALIWMADNEAVALAGAFVTGLGCALIFPALGVEVLKRVPPANRGSAMGAFVAFLDIAYGLSGPIVGGVATQFGYPSVYLFGALCALAGAGLSQVARISQLRDTPKAGVV</sequence>
<dbReference type="PANTHER" id="PTHR23517">
    <property type="entry name" value="RESISTANCE PROTEIN MDTM, PUTATIVE-RELATED-RELATED"/>
    <property type="match status" value="1"/>
</dbReference>
<dbReference type="SUPFAM" id="SSF103473">
    <property type="entry name" value="MFS general substrate transporter"/>
    <property type="match status" value="1"/>
</dbReference>
<dbReference type="RefSeq" id="WP_179612537.1">
    <property type="nucleotide sequence ID" value="NZ_JACBZV010000007.1"/>
</dbReference>
<keyword evidence="3" id="KW-1003">Cell membrane</keyword>
<keyword evidence="6 8" id="KW-0472">Membrane</keyword>
<dbReference type="GO" id="GO:0022857">
    <property type="term" value="F:transmembrane transporter activity"/>
    <property type="evidence" value="ECO:0007669"/>
    <property type="project" value="InterPro"/>
</dbReference>
<keyword evidence="4 8" id="KW-0812">Transmembrane</keyword>
<dbReference type="EMBL" id="JACBZV010000007">
    <property type="protein sequence ID" value="NYJ13312.1"/>
    <property type="molecule type" value="Genomic_DNA"/>
</dbReference>
<dbReference type="InterPro" id="IPR050171">
    <property type="entry name" value="MFS_Transporters"/>
</dbReference>
<dbReference type="Gene3D" id="1.20.1250.20">
    <property type="entry name" value="MFS general substrate transporter like domains"/>
    <property type="match status" value="1"/>
</dbReference>
<feature type="transmembrane region" description="Helical" evidence="8">
    <location>
        <begin position="352"/>
        <end position="371"/>
    </location>
</feature>
<feature type="region of interest" description="Disordered" evidence="7">
    <location>
        <begin position="1"/>
        <end position="22"/>
    </location>
</feature>
<evidence type="ECO:0000313" key="10">
    <source>
        <dbReference type="EMBL" id="MBB6219864.1"/>
    </source>
</evidence>
<evidence type="ECO:0000256" key="8">
    <source>
        <dbReference type="SAM" id="Phobius"/>
    </source>
</evidence>
<feature type="transmembrane region" description="Helical" evidence="8">
    <location>
        <begin position="60"/>
        <end position="83"/>
    </location>
</feature>
<dbReference type="PROSITE" id="PS50850">
    <property type="entry name" value="MFS"/>
    <property type="match status" value="1"/>
</dbReference>
<gene>
    <name evidence="10" type="ORF">GGE66_000808</name>
    <name evidence="11" type="ORF">GGI64_004393</name>
</gene>
<dbReference type="InterPro" id="IPR036259">
    <property type="entry name" value="MFS_trans_sf"/>
</dbReference>
<dbReference type="Proteomes" id="UP000535276">
    <property type="component" value="Unassembled WGS sequence"/>
</dbReference>
<dbReference type="PANTHER" id="PTHR23517:SF1">
    <property type="match status" value="1"/>
</dbReference>
<evidence type="ECO:0000256" key="6">
    <source>
        <dbReference type="ARBA" id="ARBA00023136"/>
    </source>
</evidence>
<feature type="transmembrane region" description="Helical" evidence="8">
    <location>
        <begin position="32"/>
        <end position="54"/>
    </location>
</feature>
<dbReference type="NCBIfam" id="NF003477">
    <property type="entry name" value="PRK05122.1"/>
    <property type="match status" value="1"/>
</dbReference>
<keyword evidence="5 8" id="KW-1133">Transmembrane helix</keyword>
<feature type="transmembrane region" description="Helical" evidence="8">
    <location>
        <begin position="263"/>
        <end position="281"/>
    </location>
</feature>